<evidence type="ECO:0000259" key="3">
    <source>
        <dbReference type="Pfam" id="PF22725"/>
    </source>
</evidence>
<dbReference type="EMBL" id="CP109135">
    <property type="protein sequence ID" value="WSD19721.1"/>
    <property type="molecule type" value="Genomic_DNA"/>
</dbReference>
<reference evidence="4 5" key="1">
    <citation type="submission" date="2022-10" db="EMBL/GenBank/DDBJ databases">
        <title>The complete genomes of actinobacterial strains from the NBC collection.</title>
        <authorList>
            <person name="Joergensen T.S."/>
            <person name="Alvarez Arevalo M."/>
            <person name="Sterndorff E.B."/>
            <person name="Faurdal D."/>
            <person name="Vuksanovic O."/>
            <person name="Mourched A.-S."/>
            <person name="Charusanti P."/>
            <person name="Shaw S."/>
            <person name="Blin K."/>
            <person name="Weber T."/>
        </authorList>
    </citation>
    <scope>NUCLEOTIDE SEQUENCE [LARGE SCALE GENOMIC DNA]</scope>
    <source>
        <strain evidence="4 5">NBC 01752</strain>
    </source>
</reference>
<keyword evidence="5" id="KW-1185">Reference proteome</keyword>
<dbReference type="Gene3D" id="3.40.50.720">
    <property type="entry name" value="NAD(P)-binding Rossmann-like Domain"/>
    <property type="match status" value="1"/>
</dbReference>
<proteinExistence type="predicted"/>
<evidence type="ECO:0000313" key="5">
    <source>
        <dbReference type="Proteomes" id="UP001340816"/>
    </source>
</evidence>
<dbReference type="SUPFAM" id="SSF55347">
    <property type="entry name" value="Glyceraldehyde-3-phosphate dehydrogenase-like, C-terminal domain"/>
    <property type="match status" value="1"/>
</dbReference>
<accession>A0ABZ1HQD3</accession>
<dbReference type="InterPro" id="IPR055170">
    <property type="entry name" value="GFO_IDH_MocA-like_dom"/>
</dbReference>
<dbReference type="Pfam" id="PF01408">
    <property type="entry name" value="GFO_IDH_MocA"/>
    <property type="match status" value="1"/>
</dbReference>
<evidence type="ECO:0000259" key="2">
    <source>
        <dbReference type="Pfam" id="PF01408"/>
    </source>
</evidence>
<name>A0ABZ1HQD3_STRPH</name>
<dbReference type="Pfam" id="PF22725">
    <property type="entry name" value="GFO_IDH_MocA_C3"/>
    <property type="match status" value="1"/>
</dbReference>
<dbReference type="Gene3D" id="3.30.360.10">
    <property type="entry name" value="Dihydrodipicolinate Reductase, domain 2"/>
    <property type="match status" value="1"/>
</dbReference>
<dbReference type="InterPro" id="IPR050463">
    <property type="entry name" value="Gfo/Idh/MocA_oxidrdct_glycsds"/>
</dbReference>
<evidence type="ECO:0000256" key="1">
    <source>
        <dbReference type="ARBA" id="ARBA00023002"/>
    </source>
</evidence>
<dbReference type="SUPFAM" id="SSF51735">
    <property type="entry name" value="NAD(P)-binding Rossmann-fold domains"/>
    <property type="match status" value="1"/>
</dbReference>
<gene>
    <name evidence="4" type="ORF">OHB35_44425</name>
</gene>
<dbReference type="PANTHER" id="PTHR43818">
    <property type="entry name" value="BCDNA.GH03377"/>
    <property type="match status" value="1"/>
</dbReference>
<evidence type="ECO:0000313" key="4">
    <source>
        <dbReference type="EMBL" id="WSD19721.1"/>
    </source>
</evidence>
<organism evidence="4 5">
    <name type="scientific">Streptomyces phaeochromogenes</name>
    <dbReference type="NCBI Taxonomy" id="1923"/>
    <lineage>
        <taxon>Bacteria</taxon>
        <taxon>Bacillati</taxon>
        <taxon>Actinomycetota</taxon>
        <taxon>Actinomycetes</taxon>
        <taxon>Kitasatosporales</taxon>
        <taxon>Streptomycetaceae</taxon>
        <taxon>Streptomyces</taxon>
        <taxon>Streptomyces phaeochromogenes group</taxon>
    </lineage>
</organism>
<sequence>MMHVPVRIGVIGCGNIFSRYATGMSRFPGLELVAVADADPTRAKAAAAEADAAACTVEGLLGREDIDVVVNITPPTAHATVSEQVLAVGKHLYVEKPLADMTAAARAALAEADRQGLRFGAAPDTFLGSAGQTARAAIDSGAIGEPVGATAFVTHSQAEAWHPDPTFLFRPGGGPALDMGPYYVTALVNCLGPVSTVYGTSRIGAPQRTVTAANRLVDRIDVAVPTHTAATVTFASGVLATVMMSFDVWDHHLPFIEIYGTEGALSLPNPNHYDGPVLLRRHGDLQWTELPPVVPPLARPGSDDQLLRGIGVADLAAALRDARPHRATAGLAFHVLEALEAIAVSADSGAPVQLTSTCERPEPVDGVYGAASLDTLETHP</sequence>
<dbReference type="PANTHER" id="PTHR43818:SF11">
    <property type="entry name" value="BCDNA.GH03377"/>
    <property type="match status" value="1"/>
</dbReference>
<dbReference type="InterPro" id="IPR036291">
    <property type="entry name" value="NAD(P)-bd_dom_sf"/>
</dbReference>
<feature type="domain" description="GFO/IDH/MocA-like oxidoreductase" evidence="3">
    <location>
        <begin position="132"/>
        <end position="265"/>
    </location>
</feature>
<feature type="domain" description="Gfo/Idh/MocA-like oxidoreductase N-terminal" evidence="2">
    <location>
        <begin position="6"/>
        <end position="119"/>
    </location>
</feature>
<dbReference type="InterPro" id="IPR000683">
    <property type="entry name" value="Gfo/Idh/MocA-like_OxRdtase_N"/>
</dbReference>
<dbReference type="Proteomes" id="UP001340816">
    <property type="component" value="Chromosome"/>
</dbReference>
<dbReference type="RefSeq" id="WP_326761657.1">
    <property type="nucleotide sequence ID" value="NZ_CP109135.1"/>
</dbReference>
<protein>
    <submittedName>
        <fullName evidence="4">Gfo/Idh/MocA family oxidoreductase</fullName>
    </submittedName>
</protein>
<keyword evidence="1" id="KW-0560">Oxidoreductase</keyword>